<evidence type="ECO:0000313" key="2">
    <source>
        <dbReference type="EMBL" id="QGX94165.1"/>
    </source>
</evidence>
<organism evidence="2 3">
    <name type="scientific">Haloplanus rallus</name>
    <dbReference type="NCBI Taxonomy" id="1816183"/>
    <lineage>
        <taxon>Archaea</taxon>
        <taxon>Methanobacteriati</taxon>
        <taxon>Methanobacteriota</taxon>
        <taxon>Stenosarchaea group</taxon>
        <taxon>Halobacteria</taxon>
        <taxon>Halobacteriales</taxon>
        <taxon>Haloferacaceae</taxon>
        <taxon>Haloplanus</taxon>
    </lineage>
</organism>
<accession>A0A6B9F1N0</accession>
<keyword evidence="2" id="KW-0808">Transferase</keyword>
<dbReference type="GO" id="GO:0016740">
    <property type="term" value="F:transferase activity"/>
    <property type="evidence" value="ECO:0007669"/>
    <property type="project" value="UniProtKB-KW"/>
</dbReference>
<dbReference type="Pfam" id="PF19133">
    <property type="entry name" value="DUF5816"/>
    <property type="match status" value="1"/>
</dbReference>
<sequence>MGSPSEPEPGSSLATRSAPDDVTVYVDRTAPDRGTHGPFFVAYCSPDCDRRWGYLCGNCDAFDTAMDTMGRIECNACGNLRKPDRWDAAHE</sequence>
<gene>
    <name evidence="2" type="ORF">EI982_04890</name>
</gene>
<dbReference type="AlphaFoldDB" id="A0A6B9F1N0"/>
<reference evidence="2 3" key="1">
    <citation type="submission" date="2018-12" db="EMBL/GenBank/DDBJ databases">
        <title>Complete genome sequence of Haloplanus rallus MBLA0036.</title>
        <authorList>
            <person name="Nam Y.-d."/>
            <person name="Kang J."/>
            <person name="Chung W.-H."/>
            <person name="Park Y.S."/>
        </authorList>
    </citation>
    <scope>NUCLEOTIDE SEQUENCE [LARGE SCALE GENOMIC DNA]</scope>
    <source>
        <strain evidence="2 3">MBLA0036</strain>
    </source>
</reference>
<keyword evidence="3" id="KW-1185">Reference proteome</keyword>
<dbReference type="InterPro" id="IPR043854">
    <property type="entry name" value="DUF5816"/>
</dbReference>
<evidence type="ECO:0000256" key="1">
    <source>
        <dbReference type="SAM" id="MobiDB-lite"/>
    </source>
</evidence>
<dbReference type="KEGG" id="hra:EI982_04890"/>
<dbReference type="EMBL" id="CP034345">
    <property type="protein sequence ID" value="QGX94165.1"/>
    <property type="molecule type" value="Genomic_DNA"/>
</dbReference>
<feature type="compositionally biased region" description="Low complexity" evidence="1">
    <location>
        <begin position="1"/>
        <end position="12"/>
    </location>
</feature>
<name>A0A6B9F1N0_9EURY</name>
<proteinExistence type="predicted"/>
<dbReference type="Proteomes" id="UP000428325">
    <property type="component" value="Chromosome"/>
</dbReference>
<protein>
    <submittedName>
        <fullName evidence="2">GNAT family acetyltransferase</fullName>
    </submittedName>
</protein>
<feature type="region of interest" description="Disordered" evidence="1">
    <location>
        <begin position="1"/>
        <end position="21"/>
    </location>
</feature>
<evidence type="ECO:0000313" key="3">
    <source>
        <dbReference type="Proteomes" id="UP000428325"/>
    </source>
</evidence>
<dbReference type="OrthoDB" id="333505at2157"/>
<dbReference type="GeneID" id="99245267"/>
<dbReference type="RefSeq" id="WP_157688403.1">
    <property type="nucleotide sequence ID" value="NZ_CP034345.1"/>
</dbReference>